<sequence>MQHHTANQLYIKMAHAEHTLRSFAHGGKSFWQQLIKVFALFNALTELDSFRF</sequence>
<protein>
    <submittedName>
        <fullName evidence="1">Uncharacterized protein</fullName>
    </submittedName>
</protein>
<organism evidence="1 2">
    <name type="scientific">Vibrio cholerae</name>
    <dbReference type="NCBI Taxonomy" id="666"/>
    <lineage>
        <taxon>Bacteria</taxon>
        <taxon>Pseudomonadati</taxon>
        <taxon>Pseudomonadota</taxon>
        <taxon>Gammaproteobacteria</taxon>
        <taxon>Vibrionales</taxon>
        <taxon>Vibrionaceae</taxon>
        <taxon>Vibrio</taxon>
    </lineage>
</organism>
<dbReference type="AlphaFoldDB" id="A0A655ZRK5"/>
<dbReference type="EMBL" id="CWQY01000014">
    <property type="protein sequence ID" value="CSC77921.1"/>
    <property type="molecule type" value="Genomic_DNA"/>
</dbReference>
<name>A0A655ZRK5_VIBCL</name>
<gene>
    <name evidence="1" type="ORF">ERS013200_02246</name>
</gene>
<accession>A0A655ZRK5</accession>
<reference evidence="1 2" key="1">
    <citation type="submission" date="2015-07" db="EMBL/GenBank/DDBJ databases">
        <authorList>
            <consortium name="Pathogen Informatics"/>
        </authorList>
    </citation>
    <scope>NUCLEOTIDE SEQUENCE [LARGE SCALE GENOMIC DNA]</scope>
    <source>
        <strain evidence="1 2">A316</strain>
    </source>
</reference>
<proteinExistence type="predicted"/>
<evidence type="ECO:0000313" key="2">
    <source>
        <dbReference type="Proteomes" id="UP000041770"/>
    </source>
</evidence>
<dbReference type="Proteomes" id="UP000041770">
    <property type="component" value="Unassembled WGS sequence"/>
</dbReference>
<evidence type="ECO:0000313" key="1">
    <source>
        <dbReference type="EMBL" id="CSC77921.1"/>
    </source>
</evidence>